<dbReference type="Proteomes" id="UP000436047">
    <property type="component" value="Unassembled WGS sequence"/>
</dbReference>
<dbReference type="InterPro" id="IPR029063">
    <property type="entry name" value="SAM-dependent_MTases_sf"/>
</dbReference>
<dbReference type="EC" id="2.1.1.37" evidence="1"/>
<organism evidence="8 9">
    <name type="scientific">Eisenbergiella porci</name>
    <dbReference type="NCBI Taxonomy" id="2652274"/>
    <lineage>
        <taxon>Bacteria</taxon>
        <taxon>Bacillati</taxon>
        <taxon>Bacillota</taxon>
        <taxon>Clostridia</taxon>
        <taxon>Lachnospirales</taxon>
        <taxon>Lachnospiraceae</taxon>
        <taxon>Eisenbergiella</taxon>
    </lineage>
</organism>
<keyword evidence="2 6" id="KW-0489">Methyltransferase</keyword>
<dbReference type="PROSITE" id="PS00095">
    <property type="entry name" value="C5_MTASE_2"/>
    <property type="match status" value="1"/>
</dbReference>
<keyword evidence="4 6" id="KW-0949">S-adenosyl-L-methionine</keyword>
<accession>A0A6N7WKJ7</accession>
<gene>
    <name evidence="8" type="primary">dcm</name>
    <name evidence="8" type="ORF">FYJ45_17120</name>
</gene>
<dbReference type="Pfam" id="PF00145">
    <property type="entry name" value="DNA_methylase"/>
    <property type="match status" value="2"/>
</dbReference>
<dbReference type="Gene3D" id="3.90.120.10">
    <property type="entry name" value="DNA Methylase, subunit A, domain 2"/>
    <property type="match status" value="2"/>
</dbReference>
<dbReference type="EMBL" id="VUMI01000029">
    <property type="protein sequence ID" value="MSS89940.1"/>
    <property type="molecule type" value="Genomic_DNA"/>
</dbReference>
<dbReference type="PANTHER" id="PTHR46098:SF1">
    <property type="entry name" value="TRNA (CYTOSINE(38)-C(5))-METHYLTRANSFERASE"/>
    <property type="match status" value="1"/>
</dbReference>
<dbReference type="InterPro" id="IPR031303">
    <property type="entry name" value="C5_meth_CS"/>
</dbReference>
<dbReference type="GO" id="GO:0009307">
    <property type="term" value="P:DNA restriction-modification system"/>
    <property type="evidence" value="ECO:0007669"/>
    <property type="project" value="UniProtKB-KW"/>
</dbReference>
<evidence type="ECO:0000256" key="5">
    <source>
        <dbReference type="ARBA" id="ARBA00022747"/>
    </source>
</evidence>
<dbReference type="GeneID" id="86054762"/>
<proteinExistence type="inferred from homology"/>
<name>A0A6N7WKJ7_9FIRM</name>
<comment type="similarity">
    <text evidence="6 7">Belongs to the class I-like SAM-binding methyltransferase superfamily. C5-methyltransferase family.</text>
</comment>
<evidence type="ECO:0000256" key="3">
    <source>
        <dbReference type="ARBA" id="ARBA00022679"/>
    </source>
</evidence>
<evidence type="ECO:0000256" key="7">
    <source>
        <dbReference type="RuleBase" id="RU000416"/>
    </source>
</evidence>
<dbReference type="PRINTS" id="PR00105">
    <property type="entry name" value="C5METTRFRASE"/>
</dbReference>
<evidence type="ECO:0000256" key="6">
    <source>
        <dbReference type="PROSITE-ProRule" id="PRU01016"/>
    </source>
</evidence>
<feature type="active site" evidence="6">
    <location>
        <position position="77"/>
    </location>
</feature>
<sequence>MAQMTFLDFFSGIGGFRKGFELCGMRCVGHCEIDKYADRSYRAIHSVKEDEWYAADITKVTPAELPRADLWAAGFPCQDISVSGRQRGINGARSGLFFTLAELVKGQSPENRPTWIVLENVKNLLSIHGGWDFAAVLDTLASLGYHIEYGLLNTKDFGPPQNRERVYLVACRHPGAGSGPKVFPVPAGRGKALVQLIGGMQGQRVYDPSGISVTMAAQSGGWGGKTGLYCVGYNRKKGVDKELEVAHCLNASDTRGINRNQTQNAVFVDLCNGNPKLTSHARCIKAKYNSGITNRSGDNSGVFYGCRAVVTPEREEKKQNGRRIKECGEPAFTLTTQDRHGVVFQDCEKCPHGMHIREATKQGYAVARCGDSINLAFPDSRTRRGRVGKDCTGTLETSCNQGTPFAGCGLIRRLTPRECWRLQGFTDEMFDRARAVNSDNQLYRQAGNSVTIQVVYAVGRQILAAQEALEQGE</sequence>
<comment type="caution">
    <text evidence="8">The sequence shown here is derived from an EMBL/GenBank/DDBJ whole genome shotgun (WGS) entry which is preliminary data.</text>
</comment>
<evidence type="ECO:0000313" key="8">
    <source>
        <dbReference type="EMBL" id="MSS89940.1"/>
    </source>
</evidence>
<evidence type="ECO:0000256" key="2">
    <source>
        <dbReference type="ARBA" id="ARBA00022603"/>
    </source>
</evidence>
<dbReference type="NCBIfam" id="TIGR00675">
    <property type="entry name" value="dcm"/>
    <property type="match status" value="1"/>
</dbReference>
<keyword evidence="3 6" id="KW-0808">Transferase</keyword>
<dbReference type="GO" id="GO:0003886">
    <property type="term" value="F:DNA (cytosine-5-)-methyltransferase activity"/>
    <property type="evidence" value="ECO:0007669"/>
    <property type="project" value="UniProtKB-EC"/>
</dbReference>
<dbReference type="PROSITE" id="PS51679">
    <property type="entry name" value="SAM_MT_C5"/>
    <property type="match status" value="1"/>
</dbReference>
<keyword evidence="5" id="KW-0680">Restriction system</keyword>
<evidence type="ECO:0000256" key="4">
    <source>
        <dbReference type="ARBA" id="ARBA00022691"/>
    </source>
</evidence>
<dbReference type="RefSeq" id="WP_154466060.1">
    <property type="nucleotide sequence ID" value="NZ_VUMI01000029.1"/>
</dbReference>
<reference evidence="8 9" key="1">
    <citation type="submission" date="2019-08" db="EMBL/GenBank/DDBJ databases">
        <title>In-depth cultivation of the pig gut microbiome towards novel bacterial diversity and tailored functional studies.</title>
        <authorList>
            <person name="Wylensek D."/>
            <person name="Hitch T.C.A."/>
            <person name="Clavel T."/>
        </authorList>
    </citation>
    <scope>NUCLEOTIDE SEQUENCE [LARGE SCALE GENOMIC DNA]</scope>
    <source>
        <strain evidence="8 9">WCA-389-WT-23B</strain>
    </source>
</reference>
<evidence type="ECO:0000313" key="9">
    <source>
        <dbReference type="Proteomes" id="UP000436047"/>
    </source>
</evidence>
<protein>
    <recommendedName>
        <fullName evidence="1">DNA (cytosine-5-)-methyltransferase</fullName>
        <ecNumber evidence="1">2.1.1.37</ecNumber>
    </recommendedName>
</protein>
<dbReference type="GO" id="GO:0032259">
    <property type="term" value="P:methylation"/>
    <property type="evidence" value="ECO:0007669"/>
    <property type="project" value="UniProtKB-KW"/>
</dbReference>
<dbReference type="InterPro" id="IPR050750">
    <property type="entry name" value="C5-MTase"/>
</dbReference>
<evidence type="ECO:0000256" key="1">
    <source>
        <dbReference type="ARBA" id="ARBA00011975"/>
    </source>
</evidence>
<dbReference type="Gene3D" id="3.40.50.150">
    <property type="entry name" value="Vaccinia Virus protein VP39"/>
    <property type="match status" value="1"/>
</dbReference>
<dbReference type="InterPro" id="IPR001525">
    <property type="entry name" value="C5_MeTfrase"/>
</dbReference>
<dbReference type="PANTHER" id="PTHR46098">
    <property type="entry name" value="TRNA (CYTOSINE(38)-C(5))-METHYLTRANSFERASE"/>
    <property type="match status" value="1"/>
</dbReference>
<dbReference type="SUPFAM" id="SSF53335">
    <property type="entry name" value="S-adenosyl-L-methionine-dependent methyltransferases"/>
    <property type="match status" value="1"/>
</dbReference>
<keyword evidence="9" id="KW-1185">Reference proteome</keyword>
<dbReference type="AlphaFoldDB" id="A0A6N7WKJ7"/>